<dbReference type="Pfam" id="PF00389">
    <property type="entry name" value="2-Hacid_dh"/>
    <property type="match status" value="1"/>
</dbReference>
<dbReference type="InterPro" id="IPR006140">
    <property type="entry name" value="D-isomer_DH_NAD-bd"/>
</dbReference>
<dbReference type="Pfam" id="PF02826">
    <property type="entry name" value="2-Hacid_dh_C"/>
    <property type="match status" value="1"/>
</dbReference>
<evidence type="ECO:0000256" key="3">
    <source>
        <dbReference type="ARBA" id="ARBA00023027"/>
    </source>
</evidence>
<keyword evidence="3" id="KW-0520">NAD</keyword>
<dbReference type="GO" id="GO:0016618">
    <property type="term" value="F:hydroxypyruvate reductase [NAD(P)H] activity"/>
    <property type="evidence" value="ECO:0007669"/>
    <property type="project" value="TreeGrafter"/>
</dbReference>
<dbReference type="CDD" id="cd05301">
    <property type="entry name" value="GDH"/>
    <property type="match status" value="1"/>
</dbReference>
<dbReference type="SUPFAM" id="SSF51735">
    <property type="entry name" value="NAD(P)-binding Rossmann-fold domains"/>
    <property type="match status" value="1"/>
</dbReference>
<dbReference type="EMBL" id="LBZV01000003">
    <property type="protein sequence ID" value="KKR78121.1"/>
    <property type="molecule type" value="Genomic_DNA"/>
</dbReference>
<dbReference type="InterPro" id="IPR050223">
    <property type="entry name" value="D-isomer_2-hydroxyacid_DH"/>
</dbReference>
<dbReference type="AlphaFoldDB" id="A0A0G0TTF6"/>
<evidence type="ECO:0000313" key="8">
    <source>
        <dbReference type="Proteomes" id="UP000034292"/>
    </source>
</evidence>
<comment type="similarity">
    <text evidence="1 4">Belongs to the D-isomer specific 2-hydroxyacid dehydrogenase family.</text>
</comment>
<dbReference type="PANTHER" id="PTHR10996">
    <property type="entry name" value="2-HYDROXYACID DEHYDROGENASE-RELATED"/>
    <property type="match status" value="1"/>
</dbReference>
<feature type="domain" description="D-isomer specific 2-hydroxyacid dehydrogenase NAD-binding" evidence="6">
    <location>
        <begin position="110"/>
        <end position="288"/>
    </location>
</feature>
<dbReference type="SUPFAM" id="SSF52283">
    <property type="entry name" value="Formate/glycerate dehydrogenase catalytic domain-like"/>
    <property type="match status" value="1"/>
</dbReference>
<evidence type="ECO:0000256" key="1">
    <source>
        <dbReference type="ARBA" id="ARBA00005854"/>
    </source>
</evidence>
<sequence>MPSVYITNPIPAIGINLLYRKGFKVDINKSGRDLSISGLKKIVGDYDAVLSFLTNKIDADMIDYASKNLRVIANFAVGFDNIDVKAANSRGIIVCNTPGVASESVAEHTFAMILALKKMLIAQDKFVRDGKYNKWDPNLFLSYQVWGQTIGIIGLGRIGTFVAQIAHGGFRMNILYFDVKRSEDLEILAEAVYARIHEILKRADIVTLHLPLDHQTRHLIGREEFRLMKNSALLINTARGPIVDEEALIWALDSGEIAGAGLDVFEYEPKIGRELLQTNKVILSPHTASATFETREEMSRIAAQNIIDVFERKEPFGLVRV</sequence>
<dbReference type="PROSITE" id="PS00670">
    <property type="entry name" value="D_2_HYDROXYACID_DH_2"/>
    <property type="match status" value="1"/>
</dbReference>
<comment type="caution">
    <text evidence="7">The sequence shown here is derived from an EMBL/GenBank/DDBJ whole genome shotgun (WGS) entry which is preliminary data.</text>
</comment>
<dbReference type="InterPro" id="IPR029753">
    <property type="entry name" value="D-isomer_DH_CS"/>
</dbReference>
<dbReference type="PROSITE" id="PS00065">
    <property type="entry name" value="D_2_HYDROXYACID_DH_1"/>
    <property type="match status" value="1"/>
</dbReference>
<gene>
    <name evidence="7" type="ORF">UU23_C0003G0019</name>
</gene>
<feature type="domain" description="D-isomer specific 2-hydroxyacid dehydrogenase catalytic" evidence="5">
    <location>
        <begin position="4"/>
        <end position="316"/>
    </location>
</feature>
<dbReference type="PATRIC" id="fig|1618408.3.peg.207"/>
<evidence type="ECO:0000259" key="6">
    <source>
        <dbReference type="Pfam" id="PF02826"/>
    </source>
</evidence>
<dbReference type="GO" id="GO:0051287">
    <property type="term" value="F:NAD binding"/>
    <property type="evidence" value="ECO:0007669"/>
    <property type="project" value="InterPro"/>
</dbReference>
<evidence type="ECO:0000256" key="2">
    <source>
        <dbReference type="ARBA" id="ARBA00023002"/>
    </source>
</evidence>
<dbReference type="GO" id="GO:0005829">
    <property type="term" value="C:cytosol"/>
    <property type="evidence" value="ECO:0007669"/>
    <property type="project" value="TreeGrafter"/>
</dbReference>
<dbReference type="Proteomes" id="UP000034292">
    <property type="component" value="Unassembled WGS sequence"/>
</dbReference>
<keyword evidence="2 4" id="KW-0560">Oxidoreductase</keyword>
<dbReference type="GO" id="GO:0030267">
    <property type="term" value="F:glyoxylate reductase (NADPH) activity"/>
    <property type="evidence" value="ECO:0007669"/>
    <property type="project" value="TreeGrafter"/>
</dbReference>
<dbReference type="PANTHER" id="PTHR10996:SF283">
    <property type="entry name" value="GLYOXYLATE_HYDROXYPYRUVATE REDUCTASE B"/>
    <property type="match status" value="1"/>
</dbReference>
<dbReference type="Gene3D" id="3.40.50.720">
    <property type="entry name" value="NAD(P)-binding Rossmann-like Domain"/>
    <property type="match status" value="2"/>
</dbReference>
<protein>
    <submittedName>
        <fullName evidence="7">Glyoxylate reductase</fullName>
    </submittedName>
</protein>
<proteinExistence type="inferred from homology"/>
<dbReference type="InterPro" id="IPR036291">
    <property type="entry name" value="NAD(P)-bd_dom_sf"/>
</dbReference>
<name>A0A0G0TTF6_9BACT</name>
<reference evidence="7 8" key="1">
    <citation type="journal article" date="2015" name="Nature">
        <title>rRNA introns, odd ribosomes, and small enigmatic genomes across a large radiation of phyla.</title>
        <authorList>
            <person name="Brown C.T."/>
            <person name="Hug L.A."/>
            <person name="Thomas B.C."/>
            <person name="Sharon I."/>
            <person name="Castelle C.J."/>
            <person name="Singh A."/>
            <person name="Wilkins M.J."/>
            <person name="Williams K.H."/>
            <person name="Banfield J.F."/>
        </authorList>
    </citation>
    <scope>NUCLEOTIDE SEQUENCE [LARGE SCALE GENOMIC DNA]</scope>
</reference>
<dbReference type="PROSITE" id="PS00671">
    <property type="entry name" value="D_2_HYDROXYACID_DH_3"/>
    <property type="match status" value="1"/>
</dbReference>
<evidence type="ECO:0000256" key="4">
    <source>
        <dbReference type="RuleBase" id="RU003719"/>
    </source>
</evidence>
<dbReference type="STRING" id="1618408.UU23_C0003G0019"/>
<evidence type="ECO:0000313" key="7">
    <source>
        <dbReference type="EMBL" id="KKR78121.1"/>
    </source>
</evidence>
<dbReference type="FunFam" id="3.40.50.720:FF:000203">
    <property type="entry name" value="D-3-phosphoglycerate dehydrogenase (SerA)"/>
    <property type="match status" value="1"/>
</dbReference>
<evidence type="ECO:0000259" key="5">
    <source>
        <dbReference type="Pfam" id="PF00389"/>
    </source>
</evidence>
<organism evidence="7 8">
    <name type="scientific">Candidatus Curtissbacteria bacterium GW2011_GWA1_40_9</name>
    <dbReference type="NCBI Taxonomy" id="1618408"/>
    <lineage>
        <taxon>Bacteria</taxon>
        <taxon>Candidatus Curtissiibacteriota</taxon>
    </lineage>
</organism>
<accession>A0A0G0TTF6</accession>
<dbReference type="InterPro" id="IPR006139">
    <property type="entry name" value="D-isomer_2_OHA_DH_cat_dom"/>
</dbReference>
<dbReference type="InterPro" id="IPR029752">
    <property type="entry name" value="D-isomer_DH_CS1"/>
</dbReference>